<evidence type="ECO:0000313" key="6">
    <source>
        <dbReference type="Ensembl" id="ENSLOCP00000000858.1"/>
    </source>
</evidence>
<dbReference type="GO" id="GO:0009966">
    <property type="term" value="P:regulation of signal transduction"/>
    <property type="evidence" value="ECO:0007669"/>
    <property type="project" value="UniProtKB-ARBA"/>
</dbReference>
<dbReference type="PROSITE" id="PS51450">
    <property type="entry name" value="LRR"/>
    <property type="match status" value="2"/>
</dbReference>
<dbReference type="HOGENOM" id="CLU_002274_3_0_1"/>
<proteinExistence type="predicted"/>
<dbReference type="Gene3D" id="3.40.50.300">
    <property type="entry name" value="P-loop containing nucleotide triphosphate hydrolases"/>
    <property type="match status" value="1"/>
</dbReference>
<dbReference type="InterPro" id="IPR051261">
    <property type="entry name" value="NLR"/>
</dbReference>
<reference evidence="6" key="3">
    <citation type="submission" date="2025-09" db="UniProtKB">
        <authorList>
            <consortium name="Ensembl"/>
        </authorList>
    </citation>
    <scope>IDENTIFICATION</scope>
</reference>
<dbReference type="Ensembl" id="ENSLOCT00000000862.1">
    <property type="protein sequence ID" value="ENSLOCP00000000858.1"/>
    <property type="gene ID" value="ENSLOCG00000000773.1"/>
</dbReference>
<protein>
    <recommendedName>
        <fullName evidence="5">FISNA domain-containing protein</fullName>
    </recommendedName>
</protein>
<name>W5LXK1_LEPOC</name>
<dbReference type="Bgee" id="ENSLOCG00000000773">
    <property type="expression patterns" value="Expressed in intestine and 12 other cell types or tissues"/>
</dbReference>
<dbReference type="GO" id="GO:0005524">
    <property type="term" value="F:ATP binding"/>
    <property type="evidence" value="ECO:0007669"/>
    <property type="project" value="UniProtKB-KW"/>
</dbReference>
<dbReference type="InterPro" id="IPR007111">
    <property type="entry name" value="NACHT_NTPase"/>
</dbReference>
<keyword evidence="4" id="KW-0067">ATP-binding</keyword>
<evidence type="ECO:0000256" key="2">
    <source>
        <dbReference type="ARBA" id="ARBA00022737"/>
    </source>
</evidence>
<dbReference type="InterPro" id="IPR003591">
    <property type="entry name" value="Leu-rich_rpt_typical-subtyp"/>
</dbReference>
<keyword evidence="2" id="KW-0677">Repeat</keyword>
<evidence type="ECO:0000259" key="5">
    <source>
        <dbReference type="SMART" id="SM01288"/>
    </source>
</evidence>
<evidence type="ECO:0000256" key="4">
    <source>
        <dbReference type="ARBA" id="ARBA00022840"/>
    </source>
</evidence>
<dbReference type="Gene3D" id="3.80.10.10">
    <property type="entry name" value="Ribonuclease Inhibitor"/>
    <property type="match status" value="1"/>
</dbReference>
<dbReference type="SUPFAM" id="SSF52047">
    <property type="entry name" value="RNI-like"/>
    <property type="match status" value="1"/>
</dbReference>
<dbReference type="PANTHER" id="PTHR24106">
    <property type="entry name" value="NACHT, LRR AND CARD DOMAINS-CONTAINING"/>
    <property type="match status" value="1"/>
</dbReference>
<accession>W5LXK1</accession>
<evidence type="ECO:0000313" key="7">
    <source>
        <dbReference type="Proteomes" id="UP000018468"/>
    </source>
</evidence>
<keyword evidence="7" id="KW-1185">Reference proteome</keyword>
<dbReference type="InterPro" id="IPR027417">
    <property type="entry name" value="P-loop_NTPase"/>
</dbReference>
<reference evidence="7" key="1">
    <citation type="submission" date="2011-12" db="EMBL/GenBank/DDBJ databases">
        <title>The Draft Genome of Lepisosteus oculatus.</title>
        <authorList>
            <consortium name="The Broad Institute Genome Assembly &amp; Analysis Group"/>
            <consortium name="Computational R&amp;D Group"/>
            <consortium name="and Sequencing Platform"/>
            <person name="Di Palma F."/>
            <person name="Alfoldi J."/>
            <person name="Johnson J."/>
            <person name="Berlin A."/>
            <person name="Gnerre S."/>
            <person name="Jaffe D."/>
            <person name="MacCallum I."/>
            <person name="Young S."/>
            <person name="Walker B.J."/>
            <person name="Lander E.S."/>
            <person name="Lindblad-Toh K."/>
        </authorList>
    </citation>
    <scope>NUCLEOTIDE SEQUENCE [LARGE SCALE GENOMIC DNA]</scope>
</reference>
<feature type="domain" description="FISNA" evidence="5">
    <location>
        <begin position="7"/>
        <end position="79"/>
    </location>
</feature>
<dbReference type="Pfam" id="PF14484">
    <property type="entry name" value="FISNA"/>
    <property type="match status" value="1"/>
</dbReference>
<dbReference type="GeneTree" id="ENSGT01070000253760"/>
<dbReference type="Pfam" id="PF13516">
    <property type="entry name" value="LRR_6"/>
    <property type="match status" value="4"/>
</dbReference>
<dbReference type="STRING" id="7918.ENSLOCP00000000858"/>
<evidence type="ECO:0000256" key="3">
    <source>
        <dbReference type="ARBA" id="ARBA00022741"/>
    </source>
</evidence>
<organism evidence="6 7">
    <name type="scientific">Lepisosteus oculatus</name>
    <name type="common">Spotted gar</name>
    <dbReference type="NCBI Taxonomy" id="7918"/>
    <lineage>
        <taxon>Eukaryota</taxon>
        <taxon>Metazoa</taxon>
        <taxon>Chordata</taxon>
        <taxon>Craniata</taxon>
        <taxon>Vertebrata</taxon>
        <taxon>Euteleostomi</taxon>
        <taxon>Actinopterygii</taxon>
        <taxon>Neopterygii</taxon>
        <taxon>Holostei</taxon>
        <taxon>Semionotiformes</taxon>
        <taxon>Lepisosteidae</taxon>
        <taxon>Lepisosteus</taxon>
    </lineage>
</organism>
<dbReference type="InterPro" id="IPR032675">
    <property type="entry name" value="LRR_dom_sf"/>
</dbReference>
<dbReference type="PRINTS" id="PR00019">
    <property type="entry name" value="LEURICHRPT"/>
</dbReference>
<keyword evidence="1" id="KW-0433">Leucine-rich repeat</keyword>
<dbReference type="InterPro" id="IPR029495">
    <property type="entry name" value="NACHT-assoc"/>
</dbReference>
<evidence type="ECO:0000256" key="1">
    <source>
        <dbReference type="ARBA" id="ARBA00022614"/>
    </source>
</evidence>
<dbReference type="AlphaFoldDB" id="W5LXK1"/>
<dbReference type="InParanoid" id="W5LXK1"/>
<dbReference type="eggNOG" id="ENOG502SBIG">
    <property type="taxonomic scope" value="Eukaryota"/>
</dbReference>
<dbReference type="SMART" id="SM01288">
    <property type="entry name" value="FISNA"/>
    <property type="match status" value="1"/>
</dbReference>
<dbReference type="Proteomes" id="UP000018468">
    <property type="component" value="Unassembled WGS sequence"/>
</dbReference>
<dbReference type="SUPFAM" id="SSF52540">
    <property type="entry name" value="P-loop containing nucleoside triphosphate hydrolases"/>
    <property type="match status" value="1"/>
</dbReference>
<keyword evidence="3" id="KW-0547">Nucleotide-binding</keyword>
<dbReference type="InterPro" id="IPR001611">
    <property type="entry name" value="Leu-rich_rpt"/>
</dbReference>
<sequence>MQTLKDKHKEALKRKFEVVAEGIAKPGEQTLLNDVFTHVWITEGSCVEVNHGHEVMQVETVSKITKSEICSIKCNDIFKPLPGQTRPIRNVLMKGVAGIGKTFSVQKFILDWATGKDNQDFDFIFFLPFCKLNSIKSEMSLQELVQCFCPEIKSSANILDCCKVLFIFDGLDGSRHPLNFTRNQIWSDVKKPTSVDILIINLINGNFPVDASVWITSRPAATGLIPSELISRVTEVQGFEDKQKEEYIRKKCKSTDLADRIISHLKMLGSLYMMCYLPVFCWIVVTVLDHTLEENSGRRGKSDSTQPDSLSKLAKILQSEVSKQSLSTYSVSVPQEMDAACSLICIRRTQASFEPLGQLNIIAFRSECCSCGGLSVFHTRIGLGLNVIFRKEKICFLKPIESVILFLVQSSDAGVSVAHTLSNNITIYIRILYTLSTMKSNCINVNLVSYLHQQTALSQSHLATPPADIHVRFYLHCLSVSFKQCIVGELCQQEENSAQCTFCWAAGLKTSMNTISGEGSVEEYLCVSPCFPPSTFLTISSHLSFSSCIPRFETAVVFIILIHGLSEKDNDMMLYITVELGAVKDVDELCRCSVCRMSWCELTERCCEDLASVVQFQHSSLRELDLSFNNLGDSGVKLLSAALRDPNCKLTTLKILRCELTERCCEDLASALQSQHSSLRELSLSLNNLGDSGVKLLSAALRDPSCKLTTLRMVRCGLTERCCEDLASALQSQLSSLRELDLSYNNLRDSGVKLLSAALRDPNCKLTTLKMEMCRLTERCCEDLASVLQSQHSSLRELDLSRNNLWDLGVNLLSAALRDPSCKLTTLK</sequence>
<dbReference type="Pfam" id="PF05729">
    <property type="entry name" value="NACHT"/>
    <property type="match status" value="1"/>
</dbReference>
<dbReference type="SMART" id="SM00369">
    <property type="entry name" value="LRR_TYP"/>
    <property type="match status" value="3"/>
</dbReference>
<dbReference type="SMART" id="SM00368">
    <property type="entry name" value="LRR_RI"/>
    <property type="match status" value="7"/>
</dbReference>
<reference evidence="6" key="2">
    <citation type="submission" date="2025-08" db="UniProtKB">
        <authorList>
            <consortium name="Ensembl"/>
        </authorList>
    </citation>
    <scope>IDENTIFICATION</scope>
</reference>